<dbReference type="EMBL" id="PDJD01000001">
    <property type="protein sequence ID" value="PFG20875.1"/>
    <property type="molecule type" value="Genomic_DNA"/>
</dbReference>
<evidence type="ECO:0000313" key="2">
    <source>
        <dbReference type="Proteomes" id="UP000224915"/>
    </source>
</evidence>
<organism evidence="1 2">
    <name type="scientific">Serinibacter salmoneus</name>
    <dbReference type="NCBI Taxonomy" id="556530"/>
    <lineage>
        <taxon>Bacteria</taxon>
        <taxon>Bacillati</taxon>
        <taxon>Actinomycetota</taxon>
        <taxon>Actinomycetes</taxon>
        <taxon>Micrococcales</taxon>
        <taxon>Beutenbergiaceae</taxon>
        <taxon>Serinibacter</taxon>
    </lineage>
</organism>
<name>A0A2A9D3P4_9MICO</name>
<evidence type="ECO:0000313" key="1">
    <source>
        <dbReference type="EMBL" id="PFG20875.1"/>
    </source>
</evidence>
<sequence length="301" mass="31732">MSPNSTAPDALPLGPGGVPADGQELLRRLWEAGTGPGAPWADLDPEALRAARRLFDQTSVVVDGADLARVLIDASGLEVPETLLTQAPVRPQHAPARPATARQVASGTIIRLQATAHPVRIAGAAFHLDAELGHQPVRWLETDGSQTHLEIVEPGADHPVTGHLHLHVAREEALDAARRLLAQALAAEGLHLVSLEAELTGEDGRSIHLDATARVRKGILSASARVRGTVTLSDDLVLHFDGVEVTSRNVVVAAVLAVVRSRIQAATQAPIAVGELIPAGVRLTDVAVRIDHDVEISARFS</sequence>
<keyword evidence="2" id="KW-1185">Reference proteome</keyword>
<reference evidence="1 2" key="1">
    <citation type="submission" date="2017-10" db="EMBL/GenBank/DDBJ databases">
        <title>Sequencing the genomes of 1000 actinobacteria strains.</title>
        <authorList>
            <person name="Klenk H.-P."/>
        </authorList>
    </citation>
    <scope>NUCLEOTIDE SEQUENCE [LARGE SCALE GENOMIC DNA]</scope>
    <source>
        <strain evidence="1 2">DSM 21801</strain>
    </source>
</reference>
<dbReference type="OrthoDB" id="5142315at2"/>
<dbReference type="Proteomes" id="UP000224915">
    <property type="component" value="Unassembled WGS sequence"/>
</dbReference>
<dbReference type="AlphaFoldDB" id="A0A2A9D3P4"/>
<protein>
    <submittedName>
        <fullName evidence="1">Uncharacterized protein</fullName>
    </submittedName>
</protein>
<proteinExistence type="predicted"/>
<dbReference type="RefSeq" id="WP_098469792.1">
    <property type="nucleotide sequence ID" value="NZ_PDJD01000001.1"/>
</dbReference>
<gene>
    <name evidence="1" type="ORF">ATL40_2490</name>
</gene>
<accession>A0A2A9D3P4</accession>
<comment type="caution">
    <text evidence="1">The sequence shown here is derived from an EMBL/GenBank/DDBJ whole genome shotgun (WGS) entry which is preliminary data.</text>
</comment>